<feature type="region of interest" description="Disordered" evidence="1">
    <location>
        <begin position="239"/>
        <end position="313"/>
    </location>
</feature>
<keyword evidence="2" id="KW-1133">Transmembrane helix</keyword>
<evidence type="ECO:0000313" key="3">
    <source>
        <dbReference type="EMBL" id="KAK5097292.1"/>
    </source>
</evidence>
<keyword evidence="4" id="KW-1185">Reference proteome</keyword>
<dbReference type="EMBL" id="JAVRRG010000019">
    <property type="protein sequence ID" value="KAK5097292.1"/>
    <property type="molecule type" value="Genomic_DNA"/>
</dbReference>
<evidence type="ECO:0000313" key="4">
    <source>
        <dbReference type="Proteomes" id="UP001345013"/>
    </source>
</evidence>
<keyword evidence="2" id="KW-0812">Transmembrane</keyword>
<gene>
    <name evidence="3" type="ORF">LTR24_002339</name>
</gene>
<feature type="transmembrane region" description="Helical" evidence="2">
    <location>
        <begin position="216"/>
        <end position="234"/>
    </location>
</feature>
<sequence>MATSVSYAYSTESITSTATIPQTTIFSPPSGCLNSWTYEAQYFNSIPGSLMVQNMLSDDIPYACFPPGFNSGGRAPTGVLNVYSPGVCPPGYSATVENILISAGTTTIATCCYSGFSYLYTLSEGFGEDAPTSTFVGCLSSFSGSSTLPGRDLEGSLNTTSVSGEFTMWAQPLYVQHQSADMKHHYTIRNIFGTIQYSITRNFVKQSFRWRESWNWHRGLLGVLALIGVVVFIIRHRRHRQQQRQPEHGTSMNKHELSNNGMPRPYEKDGSGVSHAPVEMSTEHERKAELAGNSLQKAEANARPDAARATKAS</sequence>
<keyword evidence="2" id="KW-0472">Membrane</keyword>
<feature type="compositionally biased region" description="Basic and acidic residues" evidence="1">
    <location>
        <begin position="300"/>
        <end position="313"/>
    </location>
</feature>
<comment type="caution">
    <text evidence="3">The sequence shown here is derived from an EMBL/GenBank/DDBJ whole genome shotgun (WGS) entry which is preliminary data.</text>
</comment>
<reference evidence="3 4" key="1">
    <citation type="submission" date="2023-08" db="EMBL/GenBank/DDBJ databases">
        <title>Black Yeasts Isolated from many extreme environments.</title>
        <authorList>
            <person name="Coleine C."/>
            <person name="Stajich J.E."/>
            <person name="Selbmann L."/>
        </authorList>
    </citation>
    <scope>NUCLEOTIDE SEQUENCE [LARGE SCALE GENOMIC DNA]</scope>
    <source>
        <strain evidence="3 4">CCFEE 5885</strain>
    </source>
</reference>
<protein>
    <submittedName>
        <fullName evidence="3">Uncharacterized protein</fullName>
    </submittedName>
</protein>
<name>A0ABR0KI48_9EURO</name>
<organism evidence="3 4">
    <name type="scientific">Lithohypha guttulata</name>
    <dbReference type="NCBI Taxonomy" id="1690604"/>
    <lineage>
        <taxon>Eukaryota</taxon>
        <taxon>Fungi</taxon>
        <taxon>Dikarya</taxon>
        <taxon>Ascomycota</taxon>
        <taxon>Pezizomycotina</taxon>
        <taxon>Eurotiomycetes</taxon>
        <taxon>Chaetothyriomycetidae</taxon>
        <taxon>Chaetothyriales</taxon>
        <taxon>Trichomeriaceae</taxon>
        <taxon>Lithohypha</taxon>
    </lineage>
</organism>
<evidence type="ECO:0000256" key="2">
    <source>
        <dbReference type="SAM" id="Phobius"/>
    </source>
</evidence>
<evidence type="ECO:0000256" key="1">
    <source>
        <dbReference type="SAM" id="MobiDB-lite"/>
    </source>
</evidence>
<dbReference type="Proteomes" id="UP001345013">
    <property type="component" value="Unassembled WGS sequence"/>
</dbReference>
<accession>A0ABR0KI48</accession>
<proteinExistence type="predicted"/>